<dbReference type="UniPathway" id="UPA00232"/>
<keyword evidence="7" id="KW-0503">Monooxygenase</keyword>
<dbReference type="InterPro" id="IPR010971">
    <property type="entry name" value="UbiH/COQ6"/>
</dbReference>
<dbReference type="EMBL" id="CP043473">
    <property type="protein sequence ID" value="QEL54306.1"/>
    <property type="molecule type" value="Genomic_DNA"/>
</dbReference>
<dbReference type="NCBIfam" id="TIGR01988">
    <property type="entry name" value="Ubi-OHases"/>
    <property type="match status" value="1"/>
</dbReference>
<evidence type="ECO:0000256" key="2">
    <source>
        <dbReference type="ARBA" id="ARBA00004749"/>
    </source>
</evidence>
<keyword evidence="10" id="KW-1185">Reference proteome</keyword>
<comment type="pathway">
    <text evidence="2">Cofactor biosynthesis; ubiquinone biosynthesis.</text>
</comment>
<organism evidence="9 10">
    <name type="scientific">Chromobacterium paludis</name>
    <dbReference type="NCBI Taxonomy" id="2605945"/>
    <lineage>
        <taxon>Bacteria</taxon>
        <taxon>Pseudomonadati</taxon>
        <taxon>Pseudomonadota</taxon>
        <taxon>Betaproteobacteria</taxon>
        <taxon>Neisseriales</taxon>
        <taxon>Chromobacteriaceae</taxon>
        <taxon>Chromobacterium</taxon>
    </lineage>
</organism>
<comment type="similarity">
    <text evidence="3">Belongs to the UbiH/COQ6 family.</text>
</comment>
<evidence type="ECO:0000256" key="5">
    <source>
        <dbReference type="ARBA" id="ARBA00022827"/>
    </source>
</evidence>
<evidence type="ECO:0000256" key="4">
    <source>
        <dbReference type="ARBA" id="ARBA00022630"/>
    </source>
</evidence>
<evidence type="ECO:0000313" key="10">
    <source>
        <dbReference type="Proteomes" id="UP000322079"/>
    </source>
</evidence>
<evidence type="ECO:0000256" key="7">
    <source>
        <dbReference type="ARBA" id="ARBA00023033"/>
    </source>
</evidence>
<dbReference type="KEGG" id="chrm:FYK34_01285"/>
<dbReference type="InterPro" id="IPR018168">
    <property type="entry name" value="Ubi_Hdrlase_CS"/>
</dbReference>
<dbReference type="GO" id="GO:0110142">
    <property type="term" value="C:ubiquinone biosynthesis complex"/>
    <property type="evidence" value="ECO:0007669"/>
    <property type="project" value="UniProtKB-ARBA"/>
</dbReference>
<evidence type="ECO:0000256" key="6">
    <source>
        <dbReference type="ARBA" id="ARBA00023002"/>
    </source>
</evidence>
<keyword evidence="4" id="KW-0285">Flavoprotein</keyword>
<dbReference type="Gene3D" id="3.50.50.60">
    <property type="entry name" value="FAD/NAD(P)-binding domain"/>
    <property type="match status" value="2"/>
</dbReference>
<feature type="domain" description="FAD-binding" evidence="8">
    <location>
        <begin position="5"/>
        <end position="342"/>
    </location>
</feature>
<dbReference type="FunFam" id="3.50.50.60:FF:000021">
    <property type="entry name" value="Ubiquinone biosynthesis monooxygenase COQ6"/>
    <property type="match status" value="1"/>
</dbReference>
<evidence type="ECO:0000259" key="8">
    <source>
        <dbReference type="Pfam" id="PF01494"/>
    </source>
</evidence>
<proteinExistence type="inferred from homology"/>
<protein>
    <submittedName>
        <fullName evidence="9">2-octaprenyl-3-methyl-6-methoxy-1,4-benzoquinol hydroxylase</fullName>
    </submittedName>
</protein>
<evidence type="ECO:0000256" key="3">
    <source>
        <dbReference type="ARBA" id="ARBA00005349"/>
    </source>
</evidence>
<reference evidence="9 10" key="1">
    <citation type="submission" date="2019-08" db="EMBL/GenBank/DDBJ databases">
        <title>Chromobacterium paludis, a novel bacterium isolated from a Maryland marsh pond.</title>
        <authorList>
            <person name="Blackburn M.B."/>
            <person name="Gundersen-Rindal D.E."/>
        </authorList>
    </citation>
    <scope>NUCLEOTIDE SEQUENCE [LARGE SCALE GENOMIC DNA]</scope>
    <source>
        <strain evidence="10">IIBBL 257-1</strain>
    </source>
</reference>
<dbReference type="RefSeq" id="WP_149294697.1">
    <property type="nucleotide sequence ID" value="NZ_CP043473.1"/>
</dbReference>
<evidence type="ECO:0000256" key="1">
    <source>
        <dbReference type="ARBA" id="ARBA00001974"/>
    </source>
</evidence>
<dbReference type="InterPro" id="IPR002938">
    <property type="entry name" value="FAD-bd"/>
</dbReference>
<name>A0A5C1DCB3_9NEIS</name>
<dbReference type="PROSITE" id="PS01304">
    <property type="entry name" value="UBIH"/>
    <property type="match status" value="1"/>
</dbReference>
<dbReference type="GO" id="GO:0006744">
    <property type="term" value="P:ubiquinone biosynthetic process"/>
    <property type="evidence" value="ECO:0007669"/>
    <property type="project" value="UniProtKB-UniPathway"/>
</dbReference>
<dbReference type="SUPFAM" id="SSF51905">
    <property type="entry name" value="FAD/NAD(P)-binding domain"/>
    <property type="match status" value="1"/>
</dbReference>
<dbReference type="PANTHER" id="PTHR43876:SF10">
    <property type="entry name" value="3-DEMETHOXYUBIQUINOL 3-HYDROXYLASE"/>
    <property type="match status" value="1"/>
</dbReference>
<accession>A0A5C1DCB3</accession>
<evidence type="ECO:0000313" key="9">
    <source>
        <dbReference type="EMBL" id="QEL54306.1"/>
    </source>
</evidence>
<dbReference type="AlphaFoldDB" id="A0A5C1DCB3"/>
<keyword evidence="6" id="KW-0560">Oxidoreductase</keyword>
<dbReference type="PANTHER" id="PTHR43876">
    <property type="entry name" value="UBIQUINONE BIOSYNTHESIS MONOOXYGENASE COQ6, MITOCHONDRIAL"/>
    <property type="match status" value="1"/>
</dbReference>
<gene>
    <name evidence="9" type="primary">ubiF</name>
    <name evidence="9" type="synonym">yleB</name>
    <name evidence="9" type="ORF">FYK34_01285</name>
</gene>
<sequence>MEHRDIVIVGGGMVGSALAAALSGRGLTVCVLEREAPQPFAPEQAPDLRVSAISPASAAFLDSLGAWEKITAMRAAPYRRMQVWEKDEAAGTLFDAAEAGVSELGHIVENRVVQLAATAALRDKGDIDYRCPAAVRDIIYRPQATQLTLDDGSRLQARLVIAADGARSQVREAAGIGVTSWDYPMHALVLACRMEGGQQDITWQQFTPTGPLAYLPLCGDAASLVWYHRPEEVKRLLALSDEDLIAAVSQAFPRKLPGIRQIAARGSFGLTRRHAQRYARDGVALAGDAAHTIHPLAGQGVNLGFQDAAALARTILDAQAKGEDWAGERVLARYQRARKPANLAMQSGMDAFCYGFANDAAPLKALRGLGLRLADKAGPIKRGVIRYALGISSPFTRGRSS</sequence>
<comment type="cofactor">
    <cofactor evidence="1">
        <name>FAD</name>
        <dbReference type="ChEBI" id="CHEBI:57692"/>
    </cofactor>
</comment>
<dbReference type="Pfam" id="PF01494">
    <property type="entry name" value="FAD_binding_3"/>
    <property type="match status" value="1"/>
</dbReference>
<dbReference type="Proteomes" id="UP000322079">
    <property type="component" value="Chromosome"/>
</dbReference>
<dbReference type="InterPro" id="IPR051205">
    <property type="entry name" value="UbiH/COQ6_monooxygenase"/>
</dbReference>
<keyword evidence="5" id="KW-0274">FAD</keyword>
<dbReference type="InterPro" id="IPR036188">
    <property type="entry name" value="FAD/NAD-bd_sf"/>
</dbReference>
<dbReference type="GO" id="GO:0008682">
    <property type="term" value="F:3-demethoxyubiquinol 3-hydroxylase activity"/>
    <property type="evidence" value="ECO:0007669"/>
    <property type="project" value="TreeGrafter"/>
</dbReference>
<dbReference type="GO" id="GO:0071949">
    <property type="term" value="F:FAD binding"/>
    <property type="evidence" value="ECO:0007669"/>
    <property type="project" value="InterPro"/>
</dbReference>
<dbReference type="PRINTS" id="PR00420">
    <property type="entry name" value="RNGMNOXGNASE"/>
</dbReference>